<dbReference type="AlphaFoldDB" id="A0A2G8SIE9"/>
<keyword evidence="1" id="KW-0472">Membrane</keyword>
<feature type="transmembrane region" description="Helical" evidence="1">
    <location>
        <begin position="668"/>
        <end position="690"/>
    </location>
</feature>
<accession>A0A2G8SIE9</accession>
<dbReference type="Pfam" id="PF06985">
    <property type="entry name" value="HET"/>
    <property type="match status" value="1"/>
</dbReference>
<dbReference type="InterPro" id="IPR058525">
    <property type="entry name" value="DUF8212"/>
</dbReference>
<gene>
    <name evidence="4" type="ORF">GSI_04169</name>
</gene>
<dbReference type="Proteomes" id="UP000230002">
    <property type="component" value="Unassembled WGS sequence"/>
</dbReference>
<proteinExistence type="predicted"/>
<evidence type="ECO:0000256" key="1">
    <source>
        <dbReference type="SAM" id="Phobius"/>
    </source>
</evidence>
<dbReference type="OrthoDB" id="2746178at2759"/>
<evidence type="ECO:0000259" key="2">
    <source>
        <dbReference type="Pfam" id="PF06985"/>
    </source>
</evidence>
<reference evidence="4 5" key="1">
    <citation type="journal article" date="2015" name="Sci. Rep.">
        <title>Chromosome-level genome map provides insights into diverse defense mechanisms in the medicinal fungus Ganoderma sinense.</title>
        <authorList>
            <person name="Zhu Y."/>
            <person name="Xu J."/>
            <person name="Sun C."/>
            <person name="Zhou S."/>
            <person name="Xu H."/>
            <person name="Nelson D.R."/>
            <person name="Qian J."/>
            <person name="Song J."/>
            <person name="Luo H."/>
            <person name="Xiang L."/>
            <person name="Li Y."/>
            <person name="Xu Z."/>
            <person name="Ji A."/>
            <person name="Wang L."/>
            <person name="Lu S."/>
            <person name="Hayward A."/>
            <person name="Sun W."/>
            <person name="Li X."/>
            <person name="Schwartz D.C."/>
            <person name="Wang Y."/>
            <person name="Chen S."/>
        </authorList>
    </citation>
    <scope>NUCLEOTIDE SEQUENCE [LARGE SCALE GENOMIC DNA]</scope>
    <source>
        <strain evidence="4 5">ZZ0214-1</strain>
    </source>
</reference>
<dbReference type="PANTHER" id="PTHR10622">
    <property type="entry name" value="HET DOMAIN-CONTAINING PROTEIN"/>
    <property type="match status" value="1"/>
</dbReference>
<dbReference type="PANTHER" id="PTHR10622:SF10">
    <property type="entry name" value="HET DOMAIN-CONTAINING PROTEIN"/>
    <property type="match status" value="1"/>
</dbReference>
<keyword evidence="1" id="KW-0812">Transmembrane</keyword>
<organism evidence="4 5">
    <name type="scientific">Ganoderma sinense ZZ0214-1</name>
    <dbReference type="NCBI Taxonomy" id="1077348"/>
    <lineage>
        <taxon>Eukaryota</taxon>
        <taxon>Fungi</taxon>
        <taxon>Dikarya</taxon>
        <taxon>Basidiomycota</taxon>
        <taxon>Agaricomycotina</taxon>
        <taxon>Agaricomycetes</taxon>
        <taxon>Polyporales</taxon>
        <taxon>Polyporaceae</taxon>
        <taxon>Ganoderma</taxon>
    </lineage>
</organism>
<evidence type="ECO:0000313" key="4">
    <source>
        <dbReference type="EMBL" id="PIL33546.1"/>
    </source>
</evidence>
<dbReference type="Pfam" id="PF26640">
    <property type="entry name" value="DUF8212"/>
    <property type="match status" value="1"/>
</dbReference>
<evidence type="ECO:0000313" key="5">
    <source>
        <dbReference type="Proteomes" id="UP000230002"/>
    </source>
</evidence>
<dbReference type="EMBL" id="AYKW01000007">
    <property type="protein sequence ID" value="PIL33546.1"/>
    <property type="molecule type" value="Genomic_DNA"/>
</dbReference>
<keyword evidence="1" id="KW-1133">Transmembrane helix</keyword>
<sequence>MLLTFRQPADPGTQYASEPEMWLLSTDRAELQWFTDAAGVPGGYAILSHTWGIHEQTFQENPRDSVSLSPKIRECCLLAEKYRYKWVWIDSCCIDKTSSTELSEAINSMFKWYWQAEVCFAFLADVPTGSEDDLRAENSKFRTSRWHQRGWTLQELIAPAVVIFVSKTWDRLGTKAELAELLEEITHIPRRILTRKEYYRYTSVANRMLWAAKRRTTRAEDQAYCLMGLFDVTMPIIYGEGTRAFQRLQQKIMKHGFDMSLFAWGPWFASTPLLDQKLALTLDRDEIDRYDDLTYLLAPSPASFLDGFDFTPLHPNPKQVYPPLDLTREDREHGAPFDGVEIPTATLENYGVVCRFPVFEAEGVVVAVLLCVNGSHQQVGLVLKRDPRSYDPGRPLYYTSAVFSEIEDDITHATEEAPVAYRLVTLGDDLYNLRFNGKPVEARWRTLYIQPRPEAWFSRDTSIARLQLNCTIHPAFRMPHWLIADFAFLGFQMTQETPEGELPLRLLLSDAPDGEFIHLDLGLCGGDSGSSQAGASVHWAKILIHHAEDASNWGTPHDEHDCAEHHVASWRRGTKLFGDERVRGVQLSFSPCNLAAATNSRTLAVHIELKGVAYADIKSRAEEMRDPKLQFPEHLGPQNLNTPPVSKVLQASAGVTGRGASWDTAHSWPAYIFVFVSGAVSWWLIALVIAL</sequence>
<dbReference type="STRING" id="1077348.A0A2G8SIE9"/>
<name>A0A2G8SIE9_9APHY</name>
<dbReference type="InterPro" id="IPR010730">
    <property type="entry name" value="HET"/>
</dbReference>
<keyword evidence="5" id="KW-1185">Reference proteome</keyword>
<comment type="caution">
    <text evidence="4">The sequence shown here is derived from an EMBL/GenBank/DDBJ whole genome shotgun (WGS) entry which is preliminary data.</text>
</comment>
<evidence type="ECO:0000259" key="3">
    <source>
        <dbReference type="Pfam" id="PF26640"/>
    </source>
</evidence>
<feature type="domain" description="Heterokaryon incompatibility" evidence="2">
    <location>
        <begin position="44"/>
        <end position="125"/>
    </location>
</feature>
<feature type="domain" description="DUF8212" evidence="3">
    <location>
        <begin position="243"/>
        <end position="308"/>
    </location>
</feature>
<protein>
    <submittedName>
        <fullName evidence="4">Uncharacterized protein</fullName>
    </submittedName>
</protein>